<dbReference type="Gene3D" id="2.120.10.10">
    <property type="match status" value="1"/>
</dbReference>
<keyword evidence="6" id="KW-1185">Reference proteome</keyword>
<dbReference type="GO" id="GO:0016020">
    <property type="term" value="C:membrane"/>
    <property type="evidence" value="ECO:0007669"/>
    <property type="project" value="TreeGrafter"/>
</dbReference>
<comment type="similarity">
    <text evidence="2">Belongs to the glycosyl hydrolase 33 family.</text>
</comment>
<organism evidence="5 6">
    <name type="scientific">Holtiella tumoricola</name>
    <dbReference type="NCBI Taxonomy" id="3018743"/>
    <lineage>
        <taxon>Bacteria</taxon>
        <taxon>Bacillati</taxon>
        <taxon>Bacillota</taxon>
        <taxon>Clostridia</taxon>
        <taxon>Lachnospirales</taxon>
        <taxon>Cellulosilyticaceae</taxon>
        <taxon>Holtiella</taxon>
    </lineage>
</organism>
<comment type="catalytic activity">
    <reaction evidence="1">
        <text>Hydrolysis of alpha-(2-&gt;3)-, alpha-(2-&gt;6)-, alpha-(2-&gt;8)- glycosidic linkages of terminal sialic acid residues in oligosaccharides, glycoproteins, glycolipids, colominic acid and synthetic substrates.</text>
        <dbReference type="EC" id="3.2.1.18"/>
    </reaction>
</comment>
<feature type="domain" description="Sialidase" evidence="4">
    <location>
        <begin position="32"/>
        <end position="299"/>
    </location>
</feature>
<evidence type="ECO:0000256" key="3">
    <source>
        <dbReference type="ARBA" id="ARBA00012733"/>
    </source>
</evidence>
<dbReference type="GO" id="GO:0009313">
    <property type="term" value="P:oligosaccharide catabolic process"/>
    <property type="evidence" value="ECO:0007669"/>
    <property type="project" value="TreeGrafter"/>
</dbReference>
<evidence type="ECO:0000256" key="1">
    <source>
        <dbReference type="ARBA" id="ARBA00000427"/>
    </source>
</evidence>
<dbReference type="EMBL" id="JAQIFT010000049">
    <property type="protein sequence ID" value="MDA3732651.1"/>
    <property type="molecule type" value="Genomic_DNA"/>
</dbReference>
<dbReference type="EC" id="3.2.1.18" evidence="3"/>
<dbReference type="GO" id="GO:0006689">
    <property type="term" value="P:ganglioside catabolic process"/>
    <property type="evidence" value="ECO:0007669"/>
    <property type="project" value="TreeGrafter"/>
</dbReference>
<dbReference type="CDD" id="cd15482">
    <property type="entry name" value="Sialidase_non-viral"/>
    <property type="match status" value="1"/>
</dbReference>
<reference evidence="5" key="1">
    <citation type="journal article" date="2023" name="Int. J. Syst. Evol. Microbiol.">
        <title>&lt;i&gt;Holtiella tumoricola&lt;/i&gt; gen. nov. sp. nov., isolated from a human clinical sample.</title>
        <authorList>
            <person name="Allen-Vercoe E."/>
            <person name="Daigneault M.C."/>
            <person name="Vancuren S.J."/>
            <person name="Cochrane K."/>
            <person name="O'Neal L.L."/>
            <person name="Sankaranarayanan K."/>
            <person name="Lawson P.A."/>
        </authorList>
    </citation>
    <scope>NUCLEOTIDE SEQUENCE</scope>
    <source>
        <strain evidence="5">CC70A</strain>
    </source>
</reference>
<dbReference type="PANTHER" id="PTHR10628:SF30">
    <property type="entry name" value="EXO-ALPHA-SIALIDASE"/>
    <property type="match status" value="1"/>
</dbReference>
<accession>A0AA42DPW1</accession>
<dbReference type="InterPro" id="IPR011040">
    <property type="entry name" value="Sialidase"/>
</dbReference>
<sequence>MKVECTTYLTANENFDSKYFRIPFCEVTNHNVLIAGGDIRYNGSSDVDNIDIGIRRSLDLGNTFLEEQKVLCNQRSVEKSRILDACILVDRQTNRVFIFGHNVDSNALWEHTKEPSAIEAYMVYTYSDDDGATWAPKRSLAHLKDETMVSFFPAPGKGIQMEDGTLVVPCQIKTNEQEVPSIQSCIMISEDGGNTWAFPGGRVEAFSSECQVVELDSGILMLNCRSYASYRRVYLSYDKGKTWVPHETDSHVLVEPYACQGSFDKITVDGQPLYIFVNPNSKEKREKITLKVSKDTINWQEHVMLVEEETDGYTCICHLDHLLFIAVERRGNIELYKVEMNCYKS</sequence>
<comment type="caution">
    <text evidence="5">The sequence shown here is derived from an EMBL/GenBank/DDBJ whole genome shotgun (WGS) entry which is preliminary data.</text>
</comment>
<evidence type="ECO:0000313" key="6">
    <source>
        <dbReference type="Proteomes" id="UP001169242"/>
    </source>
</evidence>
<dbReference type="Proteomes" id="UP001169242">
    <property type="component" value="Unassembled WGS sequence"/>
</dbReference>
<proteinExistence type="inferred from homology"/>
<name>A0AA42DPW1_9FIRM</name>
<dbReference type="InterPro" id="IPR026856">
    <property type="entry name" value="Sialidase_fam"/>
</dbReference>
<evidence type="ECO:0000313" key="5">
    <source>
        <dbReference type="EMBL" id="MDA3732651.1"/>
    </source>
</evidence>
<dbReference type="RefSeq" id="WP_271012695.1">
    <property type="nucleotide sequence ID" value="NZ_JAQIFT010000049.1"/>
</dbReference>
<dbReference type="AlphaFoldDB" id="A0AA42DPW1"/>
<dbReference type="GO" id="GO:0004308">
    <property type="term" value="F:exo-alpha-sialidase activity"/>
    <property type="evidence" value="ECO:0007669"/>
    <property type="project" value="UniProtKB-EC"/>
</dbReference>
<dbReference type="GO" id="GO:0005737">
    <property type="term" value="C:cytoplasm"/>
    <property type="evidence" value="ECO:0007669"/>
    <property type="project" value="TreeGrafter"/>
</dbReference>
<dbReference type="PANTHER" id="PTHR10628">
    <property type="entry name" value="SIALIDASE"/>
    <property type="match status" value="1"/>
</dbReference>
<dbReference type="InterPro" id="IPR036278">
    <property type="entry name" value="Sialidase_sf"/>
</dbReference>
<gene>
    <name evidence="5" type="ORF">PBV87_14250</name>
</gene>
<dbReference type="Pfam" id="PF13859">
    <property type="entry name" value="BNR_3"/>
    <property type="match status" value="1"/>
</dbReference>
<evidence type="ECO:0000256" key="2">
    <source>
        <dbReference type="ARBA" id="ARBA00009348"/>
    </source>
</evidence>
<protein>
    <recommendedName>
        <fullName evidence="3">exo-alpha-sialidase</fullName>
        <ecNumber evidence="3">3.2.1.18</ecNumber>
    </recommendedName>
</protein>
<evidence type="ECO:0000259" key="4">
    <source>
        <dbReference type="Pfam" id="PF13859"/>
    </source>
</evidence>
<dbReference type="SUPFAM" id="SSF50939">
    <property type="entry name" value="Sialidases"/>
    <property type="match status" value="1"/>
</dbReference>